<reference evidence="2" key="1">
    <citation type="journal article" date="2023" name="Insect Mol. Biol.">
        <title>Genome sequencing provides insights into the evolution of gene families encoding plant cell wall-degrading enzymes in longhorned beetles.</title>
        <authorList>
            <person name="Shin N.R."/>
            <person name="Okamura Y."/>
            <person name="Kirsch R."/>
            <person name="Pauchet Y."/>
        </authorList>
    </citation>
    <scope>NUCLEOTIDE SEQUENCE</scope>
    <source>
        <strain evidence="2">MMC_N1</strain>
    </source>
</reference>
<feature type="compositionally biased region" description="Low complexity" evidence="1">
    <location>
        <begin position="101"/>
        <end position="115"/>
    </location>
</feature>
<keyword evidence="3" id="KW-1185">Reference proteome</keyword>
<protein>
    <submittedName>
        <fullName evidence="2">Uncharacterized protein</fullName>
    </submittedName>
</protein>
<name>A0ABQ9JTJ2_9CUCU</name>
<proteinExistence type="predicted"/>
<dbReference type="EMBL" id="JAPWTJ010000225">
    <property type="protein sequence ID" value="KAJ8980874.1"/>
    <property type="molecule type" value="Genomic_DNA"/>
</dbReference>
<feature type="compositionally biased region" description="Basic and acidic residues" evidence="1">
    <location>
        <begin position="61"/>
        <end position="77"/>
    </location>
</feature>
<comment type="caution">
    <text evidence="2">The sequence shown here is derived from an EMBL/GenBank/DDBJ whole genome shotgun (WGS) entry which is preliminary data.</text>
</comment>
<evidence type="ECO:0000313" key="2">
    <source>
        <dbReference type="EMBL" id="KAJ8980874.1"/>
    </source>
</evidence>
<evidence type="ECO:0000313" key="3">
    <source>
        <dbReference type="Proteomes" id="UP001162164"/>
    </source>
</evidence>
<dbReference type="Proteomes" id="UP001162164">
    <property type="component" value="Unassembled WGS sequence"/>
</dbReference>
<accession>A0ABQ9JTJ2</accession>
<feature type="compositionally biased region" description="Basic and acidic residues" evidence="1">
    <location>
        <begin position="25"/>
        <end position="41"/>
    </location>
</feature>
<evidence type="ECO:0000256" key="1">
    <source>
        <dbReference type="SAM" id="MobiDB-lite"/>
    </source>
</evidence>
<sequence length="115" mass="12280">MVNAGPPIEKPTEMEQPDQEPGLALEDKHYATEDTEPKCDGVHGCGPVFEHGNAGNSLKEYMFDRPKTAPRSKDSVGSDKSSLLKKRAKSANNIHQIGGDSSHSTASSSSASKKL</sequence>
<feature type="region of interest" description="Disordered" evidence="1">
    <location>
        <begin position="1"/>
        <end position="115"/>
    </location>
</feature>
<gene>
    <name evidence="2" type="ORF">NQ317_002548</name>
</gene>
<organism evidence="2 3">
    <name type="scientific">Molorchus minor</name>
    <dbReference type="NCBI Taxonomy" id="1323400"/>
    <lineage>
        <taxon>Eukaryota</taxon>
        <taxon>Metazoa</taxon>
        <taxon>Ecdysozoa</taxon>
        <taxon>Arthropoda</taxon>
        <taxon>Hexapoda</taxon>
        <taxon>Insecta</taxon>
        <taxon>Pterygota</taxon>
        <taxon>Neoptera</taxon>
        <taxon>Endopterygota</taxon>
        <taxon>Coleoptera</taxon>
        <taxon>Polyphaga</taxon>
        <taxon>Cucujiformia</taxon>
        <taxon>Chrysomeloidea</taxon>
        <taxon>Cerambycidae</taxon>
        <taxon>Lamiinae</taxon>
        <taxon>Monochamini</taxon>
        <taxon>Molorchus</taxon>
    </lineage>
</organism>